<dbReference type="InterPro" id="IPR036388">
    <property type="entry name" value="WH-like_DNA-bd_sf"/>
</dbReference>
<proteinExistence type="predicted"/>
<dbReference type="SUPFAM" id="SSF88659">
    <property type="entry name" value="Sigma3 and sigma4 domains of RNA polymerase sigma factors"/>
    <property type="match status" value="1"/>
</dbReference>
<dbReference type="RefSeq" id="WP_008848010.1">
    <property type="nucleotide sequence ID" value="NZ_AOJH01000043.1"/>
</dbReference>
<dbReference type="Pfam" id="PF04967">
    <property type="entry name" value="HTH_10"/>
    <property type="match status" value="1"/>
</dbReference>
<evidence type="ECO:0000313" key="6">
    <source>
        <dbReference type="Proteomes" id="UP000011546"/>
    </source>
</evidence>
<dbReference type="InterPro" id="IPR007050">
    <property type="entry name" value="HTH_bacterioopsin"/>
</dbReference>
<keyword evidence="1" id="KW-0805">Transcription regulation</keyword>
<dbReference type="PANTHER" id="PTHR34236:SF1">
    <property type="entry name" value="DIMETHYL SULFOXIDE REDUCTASE TRANSCRIPTIONAL ACTIVATOR"/>
    <property type="match status" value="1"/>
</dbReference>
<dbReference type="Proteomes" id="UP000011546">
    <property type="component" value="Unassembled WGS sequence"/>
</dbReference>
<gene>
    <name evidence="5" type="ORF">C468_06383</name>
</gene>
<dbReference type="InterPro" id="IPR013324">
    <property type="entry name" value="RNA_pol_sigma_r3/r4-like"/>
</dbReference>
<feature type="domain" description="HTH bat-type" evidence="3">
    <location>
        <begin position="173"/>
        <end position="225"/>
    </location>
</feature>
<reference evidence="5 6" key="1">
    <citation type="journal article" date="2014" name="PLoS Genet.">
        <title>Phylogenetically driven sequencing of extremely halophilic archaea reveals strategies for static and dynamic osmo-response.</title>
        <authorList>
            <person name="Becker E.A."/>
            <person name="Seitzer P.M."/>
            <person name="Tritt A."/>
            <person name="Larsen D."/>
            <person name="Krusor M."/>
            <person name="Yao A.I."/>
            <person name="Wu D."/>
            <person name="Madern D."/>
            <person name="Eisen J.A."/>
            <person name="Darling A.E."/>
            <person name="Facciotti M.T."/>
        </authorList>
    </citation>
    <scope>NUCLEOTIDE SEQUENCE [LARGE SCALE GENOMIC DNA]</scope>
    <source>
        <strain evidence="5 6">JCM 14978</strain>
    </source>
</reference>
<dbReference type="InterPro" id="IPR031803">
    <property type="entry name" value="BAT_GAF/HTH-assoc"/>
</dbReference>
<evidence type="ECO:0000259" key="3">
    <source>
        <dbReference type="Pfam" id="PF04967"/>
    </source>
</evidence>
<dbReference type="STRING" id="1230456.C468_06383"/>
<dbReference type="EMBL" id="AOJH01000043">
    <property type="protein sequence ID" value="EMA65587.1"/>
    <property type="molecule type" value="Genomic_DNA"/>
</dbReference>
<feature type="domain" description="Bacterioopsin transcriptional activator GAF and HTH associated" evidence="4">
    <location>
        <begin position="13"/>
        <end position="154"/>
    </location>
</feature>
<evidence type="ECO:0000256" key="1">
    <source>
        <dbReference type="ARBA" id="ARBA00023015"/>
    </source>
</evidence>
<accession>M0P623</accession>
<keyword evidence="2" id="KW-0804">Transcription</keyword>
<evidence type="ECO:0000313" key="5">
    <source>
        <dbReference type="EMBL" id="EMA65587.1"/>
    </source>
</evidence>
<dbReference type="Pfam" id="PF15915">
    <property type="entry name" value="BAT"/>
    <property type="match status" value="1"/>
</dbReference>
<dbReference type="Gene3D" id="1.10.10.10">
    <property type="entry name" value="Winged helix-like DNA-binding domain superfamily/Winged helix DNA-binding domain"/>
    <property type="match status" value="1"/>
</dbReference>
<name>M0P623_9EURY</name>
<dbReference type="PANTHER" id="PTHR34236">
    <property type="entry name" value="DIMETHYL SULFOXIDE REDUCTASE TRANSCRIPTIONAL ACTIVATOR"/>
    <property type="match status" value="1"/>
</dbReference>
<protein>
    <submittedName>
        <fullName evidence="5">Bacterio-opsin activator HTH domain-containing protein</fullName>
    </submittedName>
</protein>
<dbReference type="OrthoDB" id="165911at2157"/>
<sequence length="231" mass="25569">MSSQNPRRTEARVTYVEFSLSSHDHPFVAVSATDGAVVELTEFIPRGEGSYAEFFSISGVETETVLALASDHPSADARLVERFDDEGLFEFVVDDHCPAVFLGEEGALPRTVEGRDGSGTVGAEVPPSEDAEAIAERFLDAYPDAELTLKRERSHGTPIFGRRSLQAALHDDLTERQRDVIETAHDAGYYDWPREVTAERLAERFDISPATLHQHLRAAEQKLIAMTLRQA</sequence>
<dbReference type="PATRIC" id="fig|1230456.3.peg.1248"/>
<comment type="caution">
    <text evidence="5">The sequence shown here is derived from an EMBL/GenBank/DDBJ whole genome shotgun (WGS) entry which is preliminary data.</text>
</comment>
<organism evidence="5 6">
    <name type="scientific">Halorubrum kocurii JCM 14978</name>
    <dbReference type="NCBI Taxonomy" id="1230456"/>
    <lineage>
        <taxon>Archaea</taxon>
        <taxon>Methanobacteriati</taxon>
        <taxon>Methanobacteriota</taxon>
        <taxon>Stenosarchaea group</taxon>
        <taxon>Halobacteria</taxon>
        <taxon>Halobacteriales</taxon>
        <taxon>Haloferacaceae</taxon>
        <taxon>Halorubrum</taxon>
    </lineage>
</organism>
<evidence type="ECO:0000259" key="4">
    <source>
        <dbReference type="Pfam" id="PF15915"/>
    </source>
</evidence>
<evidence type="ECO:0000256" key="2">
    <source>
        <dbReference type="ARBA" id="ARBA00023163"/>
    </source>
</evidence>
<keyword evidence="6" id="KW-1185">Reference proteome</keyword>
<dbReference type="AlphaFoldDB" id="M0P623"/>